<proteinExistence type="predicted"/>
<organism evidence="2 3">
    <name type="scientific">Perkinsus olseni</name>
    <name type="common">Perkinsus atlanticus</name>
    <dbReference type="NCBI Taxonomy" id="32597"/>
    <lineage>
        <taxon>Eukaryota</taxon>
        <taxon>Sar</taxon>
        <taxon>Alveolata</taxon>
        <taxon>Perkinsozoa</taxon>
        <taxon>Perkinsea</taxon>
        <taxon>Perkinsida</taxon>
        <taxon>Perkinsidae</taxon>
        <taxon>Perkinsus</taxon>
    </lineage>
</organism>
<feature type="compositionally biased region" description="Polar residues" evidence="1">
    <location>
        <begin position="47"/>
        <end position="63"/>
    </location>
</feature>
<feature type="non-terminal residue" evidence="2">
    <location>
        <position position="1"/>
    </location>
</feature>
<dbReference type="OrthoDB" id="10566895at2759"/>
<gene>
    <name evidence="2" type="ORF">FOZ61_004215</name>
</gene>
<dbReference type="AlphaFoldDB" id="A0A7J6KKB0"/>
<feature type="region of interest" description="Disordered" evidence="1">
    <location>
        <begin position="47"/>
        <end position="69"/>
    </location>
</feature>
<evidence type="ECO:0000313" key="3">
    <source>
        <dbReference type="Proteomes" id="UP000570595"/>
    </source>
</evidence>
<sequence length="245" mass="26407">DPVRISGGDVEAGPPCIPWLMQDALEAVDRGVRSRRCCTSFGEFGTSRDNNSSWSEVSVTSKMTKPESPRLALAATQRLKDEKREKRLEKGLQTEVATKQAEVETEQAVEACRNQATQTVGEDVHQGCSGQVHAAKEAEGPKKEMEEEQYVEEQADLGDLGRYCVGCAVAFGHLSPANFDYACEMCAAAAGLKADGPLMTDSELQAANLQIPGELQGTVPTTSKPAEGELVEGELWPPAGWEHVD</sequence>
<comment type="caution">
    <text evidence="2">The sequence shown here is derived from an EMBL/GenBank/DDBJ whole genome shotgun (WGS) entry which is preliminary data.</text>
</comment>
<reference evidence="2 3" key="1">
    <citation type="submission" date="2020-04" db="EMBL/GenBank/DDBJ databases">
        <title>Perkinsus olseni comparative genomics.</title>
        <authorList>
            <person name="Bogema D.R."/>
        </authorList>
    </citation>
    <scope>NUCLEOTIDE SEQUENCE [LARGE SCALE GENOMIC DNA]</scope>
    <source>
        <strain evidence="2">ATCC PRA-179</strain>
    </source>
</reference>
<dbReference type="Proteomes" id="UP000570595">
    <property type="component" value="Unassembled WGS sequence"/>
</dbReference>
<name>A0A7J6KKB0_PEROL</name>
<accession>A0A7J6KKB0</accession>
<evidence type="ECO:0000313" key="2">
    <source>
        <dbReference type="EMBL" id="KAF4647414.1"/>
    </source>
</evidence>
<evidence type="ECO:0000256" key="1">
    <source>
        <dbReference type="SAM" id="MobiDB-lite"/>
    </source>
</evidence>
<dbReference type="EMBL" id="JABAHT010002409">
    <property type="protein sequence ID" value="KAF4647414.1"/>
    <property type="molecule type" value="Genomic_DNA"/>
</dbReference>
<protein>
    <submittedName>
        <fullName evidence="2">Uncharacterized protein</fullName>
    </submittedName>
</protein>
<feature type="non-terminal residue" evidence="2">
    <location>
        <position position="245"/>
    </location>
</feature>